<evidence type="ECO:0000313" key="2">
    <source>
        <dbReference type="Proteomes" id="UP000225148"/>
    </source>
</evidence>
<dbReference type="Proteomes" id="UP000225148">
    <property type="component" value="Segment"/>
</dbReference>
<protein>
    <submittedName>
        <fullName evidence="1">Head outer capsid protein</fullName>
    </submittedName>
</protein>
<sequence length="179" mass="20178">MASVKITPVNPKVTVGDVTTFTATVTDSGTDTVKYDWEVDGVSSGSDSTLEVPGLVARTTTVRVVVTLTPEEGDPVEIEDTTILTIENKIIDTKNLKYIHPLDHRQSAYLWCGWWVMDEIEKASKEDIDWKNPDDTELKYKVDLKTLAYMLETYPNVEVQESRHGYILNKEAIEAGYIY</sequence>
<keyword evidence="2" id="KW-1185">Reference proteome</keyword>
<proteinExistence type="predicted"/>
<dbReference type="GeneID" id="40085594"/>
<accession>A0A1Z1LXR9</accession>
<name>A0A1Z1LXR9_9CAUD</name>
<evidence type="ECO:0000313" key="1">
    <source>
        <dbReference type="EMBL" id="ARW57608.1"/>
    </source>
</evidence>
<dbReference type="EMBL" id="MF036690">
    <property type="protein sequence ID" value="ARW57608.1"/>
    <property type="molecule type" value="Genomic_DNA"/>
</dbReference>
<reference evidence="1 2" key="1">
    <citation type="submission" date="2017-04" db="EMBL/GenBank/DDBJ databases">
        <title>Environmental T4-family bacteriophages evolve to escape abortive infection via multiple routes in a bacterial host employing altruistic suicide through Type III toxin-antitoxin systems.</title>
        <authorList>
            <person name="Chen B."/>
            <person name="Salmond G.P.C."/>
            <person name="Akusobi C."/>
            <person name="Fang X."/>
        </authorList>
    </citation>
    <scope>NUCLEOTIDE SEQUENCE [LARGE SCALE GENOMIC DNA]</scope>
</reference>
<organism evidence="1 2">
    <name type="scientific">Serratia phage CHI14</name>
    <dbReference type="NCBI Taxonomy" id="2006941"/>
    <lineage>
        <taxon>Viruses</taxon>
        <taxon>Duplodnaviria</taxon>
        <taxon>Heunggongvirae</taxon>
        <taxon>Uroviricota</taxon>
        <taxon>Caudoviricetes</taxon>
        <taxon>Pantevenvirales</taxon>
        <taxon>Straboviridae</taxon>
        <taxon>Tevenvirinae</taxon>
        <taxon>Winklervirus</taxon>
        <taxon>Winklervirus chi14</taxon>
    </lineage>
</organism>
<dbReference type="RefSeq" id="YP_009609510.1">
    <property type="nucleotide sequence ID" value="NC_041996.1"/>
</dbReference>
<dbReference type="KEGG" id="vg:40085594"/>
<dbReference type="OrthoDB" id="6682at10239"/>